<dbReference type="GO" id="GO:0070967">
    <property type="term" value="F:coenzyme F420 binding"/>
    <property type="evidence" value="ECO:0007669"/>
    <property type="project" value="TreeGrafter"/>
</dbReference>
<feature type="domain" description="Pyridoxamine 5'-phosphate oxidase N-terminal" evidence="2">
    <location>
        <begin position="32"/>
        <end position="162"/>
    </location>
</feature>
<dbReference type="GO" id="GO:0005829">
    <property type="term" value="C:cytosol"/>
    <property type="evidence" value="ECO:0007669"/>
    <property type="project" value="TreeGrafter"/>
</dbReference>
<protein>
    <submittedName>
        <fullName evidence="3">Pyridoxamine 5'-phosphate oxidase</fullName>
    </submittedName>
</protein>
<reference evidence="3 4" key="1">
    <citation type="submission" date="2019-02" db="EMBL/GenBank/DDBJ databases">
        <title>Deep-cultivation of Planctomycetes and their phenomic and genomic characterization uncovers novel biology.</title>
        <authorList>
            <person name="Wiegand S."/>
            <person name="Jogler M."/>
            <person name="Boedeker C."/>
            <person name="Pinto D."/>
            <person name="Vollmers J."/>
            <person name="Rivas-Marin E."/>
            <person name="Kohn T."/>
            <person name="Peeters S.H."/>
            <person name="Heuer A."/>
            <person name="Rast P."/>
            <person name="Oberbeckmann S."/>
            <person name="Bunk B."/>
            <person name="Jeske O."/>
            <person name="Meyerdierks A."/>
            <person name="Storesund J.E."/>
            <person name="Kallscheuer N."/>
            <person name="Luecker S."/>
            <person name="Lage O.M."/>
            <person name="Pohl T."/>
            <person name="Merkel B.J."/>
            <person name="Hornburger P."/>
            <person name="Mueller R.-W."/>
            <person name="Bruemmer F."/>
            <person name="Labrenz M."/>
            <person name="Spormann A.M."/>
            <person name="Op den Camp H."/>
            <person name="Overmann J."/>
            <person name="Amann R."/>
            <person name="Jetten M.S.M."/>
            <person name="Mascher T."/>
            <person name="Medema M.H."/>
            <person name="Devos D.P."/>
            <person name="Kaster A.-K."/>
            <person name="Ovreas L."/>
            <person name="Rohde M."/>
            <person name="Galperin M.Y."/>
            <person name="Jogler C."/>
        </authorList>
    </citation>
    <scope>NUCLEOTIDE SEQUENCE [LARGE SCALE GENOMIC DNA]</scope>
    <source>
        <strain evidence="3 4">KS4</strain>
    </source>
</reference>
<dbReference type="PANTHER" id="PTHR35176">
    <property type="entry name" value="HEME OXYGENASE HI_0854-RELATED"/>
    <property type="match status" value="1"/>
</dbReference>
<dbReference type="Gene3D" id="2.30.110.10">
    <property type="entry name" value="Electron Transport, Fmn-binding Protein, Chain A"/>
    <property type="match status" value="1"/>
</dbReference>
<sequence>MHTRLFYPKNNTKPQIVAMSLTTTNSIDPALKTKITDFLAAWKTGSLATLTPDGSPQSCNIMYVHDDDLNLYWISGTQSAHSVAIESDPRSAITIYAHVNSALKNHGLQIRGTSRLITDADEYKTVLNLYAKKMAQPLARPIIKQLMKTQPFYAFTPTWIRFCDSRVKFGFKEEHTF</sequence>
<gene>
    <name evidence="3" type="ORF">KS4_18930</name>
</gene>
<dbReference type="GO" id="GO:0016627">
    <property type="term" value="F:oxidoreductase activity, acting on the CH-CH group of donors"/>
    <property type="evidence" value="ECO:0007669"/>
    <property type="project" value="TreeGrafter"/>
</dbReference>
<proteinExistence type="predicted"/>
<dbReference type="InterPro" id="IPR011576">
    <property type="entry name" value="Pyridox_Oxase_N"/>
</dbReference>
<dbReference type="Proteomes" id="UP000317369">
    <property type="component" value="Chromosome"/>
</dbReference>
<dbReference type="KEGG" id="pcor:KS4_18930"/>
<dbReference type="InterPro" id="IPR012349">
    <property type="entry name" value="Split_barrel_FMN-bd"/>
</dbReference>
<dbReference type="Pfam" id="PF01243">
    <property type="entry name" value="PNPOx_N"/>
    <property type="match status" value="1"/>
</dbReference>
<dbReference type="PANTHER" id="PTHR35176:SF6">
    <property type="entry name" value="HEME OXYGENASE HI_0854-RELATED"/>
    <property type="match status" value="1"/>
</dbReference>
<keyword evidence="1" id="KW-0560">Oxidoreductase</keyword>
<dbReference type="EMBL" id="CP036425">
    <property type="protein sequence ID" value="QDU33835.1"/>
    <property type="molecule type" value="Genomic_DNA"/>
</dbReference>
<evidence type="ECO:0000259" key="2">
    <source>
        <dbReference type="Pfam" id="PF01243"/>
    </source>
</evidence>
<keyword evidence="4" id="KW-1185">Reference proteome</keyword>
<accession>A0A517YUC0</accession>
<dbReference type="OrthoDB" id="163864at2"/>
<organism evidence="3 4">
    <name type="scientific">Poriferisphaera corsica</name>
    <dbReference type="NCBI Taxonomy" id="2528020"/>
    <lineage>
        <taxon>Bacteria</taxon>
        <taxon>Pseudomonadati</taxon>
        <taxon>Planctomycetota</taxon>
        <taxon>Phycisphaerae</taxon>
        <taxon>Phycisphaerales</taxon>
        <taxon>Phycisphaeraceae</taxon>
        <taxon>Poriferisphaera</taxon>
    </lineage>
</organism>
<evidence type="ECO:0000313" key="3">
    <source>
        <dbReference type="EMBL" id="QDU33835.1"/>
    </source>
</evidence>
<dbReference type="InterPro" id="IPR052019">
    <property type="entry name" value="F420H2_bilvrd_red/Heme_oxyg"/>
</dbReference>
<dbReference type="AlphaFoldDB" id="A0A517YUC0"/>
<dbReference type="SUPFAM" id="SSF50475">
    <property type="entry name" value="FMN-binding split barrel"/>
    <property type="match status" value="1"/>
</dbReference>
<name>A0A517YUC0_9BACT</name>
<evidence type="ECO:0000313" key="4">
    <source>
        <dbReference type="Proteomes" id="UP000317369"/>
    </source>
</evidence>
<evidence type="ECO:0000256" key="1">
    <source>
        <dbReference type="ARBA" id="ARBA00023002"/>
    </source>
</evidence>